<proteinExistence type="inferred from homology"/>
<sequence length="284" mass="31490">MGTRREVRDRVVLITGASRGIGRRAAVRLAKLGAKLALTARSANDLAALVEELNAAGARAAAFPGDVTKVEDRERIVRDAVATFGRLDVLINCAGVCSFGEFSTSSEEIVRKVLEVNFFAPVEMIRACAPHLTRSFETASDGWCPAIVNVASICGRWGIPSMSEHCASKHAFVGLTESLRGEFERFGIDVLLVLPGLVRSDDLQRHLLRNEGKIYLDFEGAQPSDEVADAVVRSLVRNRTEAAVGFVSWWVWFGKRMFPRGVRFFMQRKVWKFARRENAGRKVH</sequence>
<keyword evidence="2" id="KW-0560">Oxidoreductase</keyword>
<keyword evidence="6" id="KW-1185">Reference proteome</keyword>
<comment type="caution">
    <text evidence="5">The sequence shown here is derived from an EMBL/GenBank/DDBJ whole genome shotgun (WGS) entry which is preliminary data.</text>
</comment>
<evidence type="ECO:0000256" key="2">
    <source>
        <dbReference type="ARBA" id="ARBA00023002"/>
    </source>
</evidence>
<dbReference type="InterPro" id="IPR057326">
    <property type="entry name" value="KR_dom"/>
</dbReference>
<dbReference type="SMART" id="SM00822">
    <property type="entry name" value="PKS_KR"/>
    <property type="match status" value="1"/>
</dbReference>
<dbReference type="EMBL" id="JAXBLV010000211">
    <property type="protein sequence ID" value="MDY3562381.1"/>
    <property type="molecule type" value="Genomic_DNA"/>
</dbReference>
<reference evidence="6" key="1">
    <citation type="journal article" date="2023" name="Mar. Drugs">
        <title>Gemmata algarum, a Novel Planctomycete Isolated from an Algal Mat, Displays Antimicrobial Activity.</title>
        <authorList>
            <person name="Kumar G."/>
            <person name="Kallscheuer N."/>
            <person name="Kashif M."/>
            <person name="Ahamad S."/>
            <person name="Jagadeeshwari U."/>
            <person name="Pannikurungottu S."/>
            <person name="Haufschild T."/>
            <person name="Kabuu M."/>
            <person name="Sasikala C."/>
            <person name="Jogler C."/>
            <person name="Ramana C."/>
        </authorList>
    </citation>
    <scope>NUCLEOTIDE SEQUENCE [LARGE SCALE GENOMIC DNA]</scope>
    <source>
        <strain evidence="6">JC673</strain>
    </source>
</reference>
<comment type="similarity">
    <text evidence="1 3">Belongs to the short-chain dehydrogenases/reductases (SDR) family.</text>
</comment>
<feature type="domain" description="Ketoreductase" evidence="4">
    <location>
        <begin position="10"/>
        <end position="194"/>
    </location>
</feature>
<name>A0ABU5F4T3_9BACT</name>
<dbReference type="RefSeq" id="WP_320688688.1">
    <property type="nucleotide sequence ID" value="NZ_JAXBLV010000211.1"/>
</dbReference>
<dbReference type="Gene3D" id="3.40.50.720">
    <property type="entry name" value="NAD(P)-binding Rossmann-like Domain"/>
    <property type="match status" value="1"/>
</dbReference>
<evidence type="ECO:0000256" key="3">
    <source>
        <dbReference type="RuleBase" id="RU000363"/>
    </source>
</evidence>
<dbReference type="SUPFAM" id="SSF51735">
    <property type="entry name" value="NAD(P)-binding Rossmann-fold domains"/>
    <property type="match status" value="1"/>
</dbReference>
<organism evidence="5 6">
    <name type="scientific">Gemmata algarum</name>
    <dbReference type="NCBI Taxonomy" id="2975278"/>
    <lineage>
        <taxon>Bacteria</taxon>
        <taxon>Pseudomonadati</taxon>
        <taxon>Planctomycetota</taxon>
        <taxon>Planctomycetia</taxon>
        <taxon>Gemmatales</taxon>
        <taxon>Gemmataceae</taxon>
        <taxon>Gemmata</taxon>
    </lineage>
</organism>
<evidence type="ECO:0000313" key="5">
    <source>
        <dbReference type="EMBL" id="MDY3562381.1"/>
    </source>
</evidence>
<dbReference type="InterPro" id="IPR036291">
    <property type="entry name" value="NAD(P)-bd_dom_sf"/>
</dbReference>
<dbReference type="InterPro" id="IPR002347">
    <property type="entry name" value="SDR_fam"/>
</dbReference>
<dbReference type="PRINTS" id="PR00080">
    <property type="entry name" value="SDRFAMILY"/>
</dbReference>
<dbReference type="Pfam" id="PF00106">
    <property type="entry name" value="adh_short"/>
    <property type="match status" value="1"/>
</dbReference>
<evidence type="ECO:0000313" key="6">
    <source>
        <dbReference type="Proteomes" id="UP001272242"/>
    </source>
</evidence>
<protein>
    <submittedName>
        <fullName evidence="5">SDR family NAD(P)-dependent oxidoreductase</fullName>
    </submittedName>
</protein>
<dbReference type="PRINTS" id="PR00081">
    <property type="entry name" value="GDHRDH"/>
</dbReference>
<accession>A0ABU5F4T3</accession>
<evidence type="ECO:0000256" key="1">
    <source>
        <dbReference type="ARBA" id="ARBA00006484"/>
    </source>
</evidence>
<dbReference type="PANTHER" id="PTHR44196">
    <property type="entry name" value="DEHYDROGENASE/REDUCTASE SDR FAMILY MEMBER 7B"/>
    <property type="match status" value="1"/>
</dbReference>
<dbReference type="Proteomes" id="UP001272242">
    <property type="component" value="Unassembled WGS sequence"/>
</dbReference>
<evidence type="ECO:0000259" key="4">
    <source>
        <dbReference type="SMART" id="SM00822"/>
    </source>
</evidence>
<dbReference type="PANTHER" id="PTHR44196:SF1">
    <property type="entry name" value="DEHYDROGENASE_REDUCTASE SDR FAMILY MEMBER 7B"/>
    <property type="match status" value="1"/>
</dbReference>
<gene>
    <name evidence="5" type="ORF">R5W23_003847</name>
</gene>